<feature type="compositionally biased region" description="Polar residues" evidence="1">
    <location>
        <begin position="71"/>
        <end position="81"/>
    </location>
</feature>
<accession>A0AAE3YAQ4</accession>
<evidence type="ECO:0000313" key="2">
    <source>
        <dbReference type="EMBL" id="MDR6526706.1"/>
    </source>
</evidence>
<sequence>MNKIFLGVSLIALFSCNKEAKERAEQRIHDSVAVVYKAYVDSATIARRRSDSIIKAEKKSFPQHPGIMSCENGTMSYTGTRPRSKNKSKQ</sequence>
<comment type="caution">
    <text evidence="2">The sequence shown here is derived from an EMBL/GenBank/DDBJ whole genome shotgun (WGS) entry which is preliminary data.</text>
</comment>
<proteinExistence type="predicted"/>
<organism evidence="2 3">
    <name type="scientific">Chryseobacterium rhizosphaerae</name>
    <dbReference type="NCBI Taxonomy" id="395937"/>
    <lineage>
        <taxon>Bacteria</taxon>
        <taxon>Pseudomonadati</taxon>
        <taxon>Bacteroidota</taxon>
        <taxon>Flavobacteriia</taxon>
        <taxon>Flavobacteriales</taxon>
        <taxon>Weeksellaceae</taxon>
        <taxon>Chryseobacterium group</taxon>
        <taxon>Chryseobacterium</taxon>
    </lineage>
</organism>
<protein>
    <submittedName>
        <fullName evidence="2">Uncharacterized protein</fullName>
    </submittedName>
</protein>
<evidence type="ECO:0000313" key="3">
    <source>
        <dbReference type="Proteomes" id="UP001184861"/>
    </source>
</evidence>
<dbReference type="Proteomes" id="UP001184861">
    <property type="component" value="Unassembled WGS sequence"/>
</dbReference>
<evidence type="ECO:0000256" key="1">
    <source>
        <dbReference type="SAM" id="MobiDB-lite"/>
    </source>
</evidence>
<reference evidence="2" key="1">
    <citation type="submission" date="2023-07" db="EMBL/GenBank/DDBJ databases">
        <title>Sorghum-associated microbial communities from plants grown in Nebraska, USA.</title>
        <authorList>
            <person name="Schachtman D."/>
        </authorList>
    </citation>
    <scope>NUCLEOTIDE SEQUENCE</scope>
    <source>
        <strain evidence="2">DS2360</strain>
    </source>
</reference>
<feature type="region of interest" description="Disordered" evidence="1">
    <location>
        <begin position="64"/>
        <end position="90"/>
    </location>
</feature>
<dbReference type="PROSITE" id="PS51257">
    <property type="entry name" value="PROKAR_LIPOPROTEIN"/>
    <property type="match status" value="1"/>
</dbReference>
<dbReference type="RefSeq" id="WP_309946175.1">
    <property type="nucleotide sequence ID" value="NZ_JAVDQY010000002.1"/>
</dbReference>
<dbReference type="EMBL" id="JAVDQY010000002">
    <property type="protein sequence ID" value="MDR6526706.1"/>
    <property type="molecule type" value="Genomic_DNA"/>
</dbReference>
<dbReference type="AlphaFoldDB" id="A0AAE3YAQ4"/>
<name>A0AAE3YAQ4_9FLAO</name>
<gene>
    <name evidence="2" type="ORF">J2787_002086</name>
</gene>